<comment type="caution">
    <text evidence="1">The sequence shown here is derived from an EMBL/GenBank/DDBJ whole genome shotgun (WGS) entry which is preliminary data.</text>
</comment>
<evidence type="ECO:0000313" key="2">
    <source>
        <dbReference type="Proteomes" id="UP000316291"/>
    </source>
</evidence>
<organism evidence="1 2">
    <name type="scientific">Bradyrhizobium huanghuaihaiense</name>
    <dbReference type="NCBI Taxonomy" id="990078"/>
    <lineage>
        <taxon>Bacteria</taxon>
        <taxon>Pseudomonadati</taxon>
        <taxon>Pseudomonadota</taxon>
        <taxon>Alphaproteobacteria</taxon>
        <taxon>Hyphomicrobiales</taxon>
        <taxon>Nitrobacteraceae</taxon>
        <taxon>Bradyrhizobium</taxon>
    </lineage>
</organism>
<sequence length="91" mass="9055">MTWGMISKLFVATIVVGAGMSVSIDGSSGQGPSLSFSQADARVGRPLTPVSAAGVARRTTRRAVVGTAAVGAAAAGTACVRVLVNGTYVCR</sequence>
<gene>
    <name evidence="1" type="ORF">IQ16_05832</name>
</gene>
<evidence type="ECO:0000313" key="1">
    <source>
        <dbReference type="EMBL" id="TWI64773.1"/>
    </source>
</evidence>
<reference evidence="1 2" key="1">
    <citation type="journal article" date="2015" name="Stand. Genomic Sci.">
        <title>Genomic Encyclopedia of Bacterial and Archaeal Type Strains, Phase III: the genomes of soil and plant-associated and newly described type strains.</title>
        <authorList>
            <person name="Whitman W.B."/>
            <person name="Woyke T."/>
            <person name="Klenk H.P."/>
            <person name="Zhou Y."/>
            <person name="Lilburn T.G."/>
            <person name="Beck B.J."/>
            <person name="De Vos P."/>
            <person name="Vandamme P."/>
            <person name="Eisen J.A."/>
            <person name="Garrity G."/>
            <person name="Hugenholtz P."/>
            <person name="Kyrpides N.C."/>
        </authorList>
    </citation>
    <scope>NUCLEOTIDE SEQUENCE [LARGE SCALE GENOMIC DNA]</scope>
    <source>
        <strain evidence="1 2">CGMCC 1.10948</strain>
    </source>
</reference>
<dbReference type="AlphaFoldDB" id="A0A562R7F5"/>
<keyword evidence="2" id="KW-1185">Reference proteome</keyword>
<dbReference type="EMBL" id="VLLA01000017">
    <property type="protein sequence ID" value="TWI64773.1"/>
    <property type="molecule type" value="Genomic_DNA"/>
</dbReference>
<dbReference type="OrthoDB" id="8252831at2"/>
<protein>
    <submittedName>
        <fullName evidence="1">Uncharacterized protein</fullName>
    </submittedName>
</protein>
<accession>A0A562R7F5</accession>
<name>A0A562R7F5_9BRAD</name>
<dbReference type="Proteomes" id="UP000316291">
    <property type="component" value="Unassembled WGS sequence"/>
</dbReference>
<proteinExistence type="predicted"/>